<evidence type="ECO:0000313" key="5">
    <source>
        <dbReference type="EMBL" id="RXG21705.1"/>
    </source>
</evidence>
<keyword evidence="1" id="KW-0805">Transcription regulation</keyword>
<feature type="domain" description="HTH araC/xylS-type" evidence="4">
    <location>
        <begin position="197"/>
        <end position="296"/>
    </location>
</feature>
<dbReference type="PRINTS" id="PR00032">
    <property type="entry name" value="HTHARAC"/>
</dbReference>
<evidence type="ECO:0000256" key="3">
    <source>
        <dbReference type="ARBA" id="ARBA00023163"/>
    </source>
</evidence>
<accession>A0A4Q0P5Q2</accession>
<reference evidence="5 6" key="1">
    <citation type="submission" date="2018-07" db="EMBL/GenBank/DDBJ databases">
        <title>Leeuwenhoekiella genomics.</title>
        <authorList>
            <person name="Tahon G."/>
            <person name="Willems A."/>
        </authorList>
    </citation>
    <scope>NUCLEOTIDE SEQUENCE [LARGE SCALE GENOMIC DNA]</scope>
    <source>
        <strain evidence="5 6">LMG 1345</strain>
    </source>
</reference>
<dbReference type="Gene3D" id="1.10.10.60">
    <property type="entry name" value="Homeodomain-like"/>
    <property type="match status" value="1"/>
</dbReference>
<dbReference type="RefSeq" id="WP_073100412.1">
    <property type="nucleotide sequence ID" value="NZ_QOVL01000031.1"/>
</dbReference>
<dbReference type="GO" id="GO:0043565">
    <property type="term" value="F:sequence-specific DNA binding"/>
    <property type="evidence" value="ECO:0007669"/>
    <property type="project" value="InterPro"/>
</dbReference>
<evidence type="ECO:0000256" key="2">
    <source>
        <dbReference type="ARBA" id="ARBA00023125"/>
    </source>
</evidence>
<dbReference type="SMART" id="SM00342">
    <property type="entry name" value="HTH_ARAC"/>
    <property type="match status" value="1"/>
</dbReference>
<dbReference type="Pfam" id="PF12833">
    <property type="entry name" value="HTH_18"/>
    <property type="match status" value="1"/>
</dbReference>
<keyword evidence="3" id="KW-0804">Transcription</keyword>
<dbReference type="SUPFAM" id="SSF46689">
    <property type="entry name" value="Homeodomain-like"/>
    <property type="match status" value="1"/>
</dbReference>
<evidence type="ECO:0000256" key="1">
    <source>
        <dbReference type="ARBA" id="ARBA00023015"/>
    </source>
</evidence>
<evidence type="ECO:0000313" key="6">
    <source>
        <dbReference type="Proteomes" id="UP000290608"/>
    </source>
</evidence>
<evidence type="ECO:0000259" key="4">
    <source>
        <dbReference type="PROSITE" id="PS01124"/>
    </source>
</evidence>
<gene>
    <name evidence="5" type="ORF">DSL99_4029</name>
</gene>
<dbReference type="GO" id="GO:0003700">
    <property type="term" value="F:DNA-binding transcription factor activity"/>
    <property type="evidence" value="ECO:0007669"/>
    <property type="project" value="InterPro"/>
</dbReference>
<sequence length="296" mass="34664">MERTNEERFEQLFNQITEIAEGNFEFRYKPSARLDHIDTVGTHLNMLSEEIAYFNFESYANFLIRPAPVVLIFDSKGRLTNFSSCFWEILGYTPPPQGIEVSIDSFLTEYSIPLLTEELNSLTQELNPRIFPLDFNTADKRIFRSNCSLSLLIQEHRYALLIYEDFKHKNLKEFSGSQKTQRQSVRTRSARNWVLLKNLRMYSLRNLNKPLPSLKEIGLLHHTNATKIKAEFKKAFGMTIHQFHLQQRLKQAALLLQTTDLMVKEISKKCGFGSEAHFSRCFKKQYNQTPISYREC</sequence>
<dbReference type="AlphaFoldDB" id="A0A4Q0P5Q2"/>
<keyword evidence="2" id="KW-0238">DNA-binding</keyword>
<name>A0A4Q0P5Q2_9FLAO</name>
<proteinExistence type="predicted"/>
<dbReference type="EMBL" id="QOVL01000031">
    <property type="protein sequence ID" value="RXG21705.1"/>
    <property type="molecule type" value="Genomic_DNA"/>
</dbReference>
<dbReference type="InterPro" id="IPR009057">
    <property type="entry name" value="Homeodomain-like_sf"/>
</dbReference>
<dbReference type="Proteomes" id="UP000290608">
    <property type="component" value="Unassembled WGS sequence"/>
</dbReference>
<organism evidence="5 6">
    <name type="scientific">Leeuwenhoekiella marinoflava</name>
    <dbReference type="NCBI Taxonomy" id="988"/>
    <lineage>
        <taxon>Bacteria</taxon>
        <taxon>Pseudomonadati</taxon>
        <taxon>Bacteroidota</taxon>
        <taxon>Flavobacteriia</taxon>
        <taxon>Flavobacteriales</taxon>
        <taxon>Flavobacteriaceae</taxon>
        <taxon>Leeuwenhoekiella</taxon>
    </lineage>
</organism>
<dbReference type="PROSITE" id="PS01124">
    <property type="entry name" value="HTH_ARAC_FAMILY_2"/>
    <property type="match status" value="1"/>
</dbReference>
<dbReference type="PANTHER" id="PTHR43280">
    <property type="entry name" value="ARAC-FAMILY TRANSCRIPTIONAL REGULATOR"/>
    <property type="match status" value="1"/>
</dbReference>
<dbReference type="PANTHER" id="PTHR43280:SF10">
    <property type="entry name" value="REGULATORY PROTEIN POCR"/>
    <property type="match status" value="1"/>
</dbReference>
<dbReference type="InterPro" id="IPR020449">
    <property type="entry name" value="Tscrpt_reg_AraC-type_HTH"/>
</dbReference>
<protein>
    <submittedName>
        <fullName evidence="5">Helix-turn-helix protein</fullName>
    </submittedName>
</protein>
<dbReference type="STRING" id="1122159.SAMN02745246_03354"/>
<comment type="caution">
    <text evidence="5">The sequence shown here is derived from an EMBL/GenBank/DDBJ whole genome shotgun (WGS) entry which is preliminary data.</text>
</comment>
<dbReference type="InterPro" id="IPR018060">
    <property type="entry name" value="HTH_AraC"/>
</dbReference>